<dbReference type="PANTHER" id="PTHR45772">
    <property type="entry name" value="CONSERVED COMPONENT OF ABC TRANSPORTER FOR NATURAL AMINO ACIDS-RELATED"/>
    <property type="match status" value="1"/>
</dbReference>
<dbReference type="SUPFAM" id="SSF52540">
    <property type="entry name" value="P-loop containing nucleoside triphosphate hydrolases"/>
    <property type="match status" value="1"/>
</dbReference>
<dbReference type="GO" id="GO:0016887">
    <property type="term" value="F:ATP hydrolysis activity"/>
    <property type="evidence" value="ECO:0007669"/>
    <property type="project" value="InterPro"/>
</dbReference>
<name>A0A0T5PBA1_9RHOB</name>
<dbReference type="InterPro" id="IPR003593">
    <property type="entry name" value="AAA+_ATPase"/>
</dbReference>
<dbReference type="GO" id="GO:0005524">
    <property type="term" value="F:ATP binding"/>
    <property type="evidence" value="ECO:0007669"/>
    <property type="project" value="UniProtKB-KW"/>
</dbReference>
<evidence type="ECO:0000313" key="8">
    <source>
        <dbReference type="Proteomes" id="UP000325785"/>
    </source>
</evidence>
<proteinExistence type="predicted"/>
<keyword evidence="2" id="KW-0547">Nucleotide-binding</keyword>
<reference evidence="5 7" key="1">
    <citation type="submission" date="2015-04" db="EMBL/GenBank/DDBJ databases">
        <title>The draft genome sequence of Roseovarius indicus B108T.</title>
        <authorList>
            <person name="Li G."/>
            <person name="Lai Q."/>
            <person name="Shao Z."/>
            <person name="Yan P."/>
        </authorList>
    </citation>
    <scope>NUCLEOTIDE SEQUENCE [LARGE SCALE GENOMIC DNA]</scope>
    <source>
        <strain evidence="5 7">B108</strain>
    </source>
</reference>
<evidence type="ECO:0000313" key="5">
    <source>
        <dbReference type="EMBL" id="KRS18419.1"/>
    </source>
</evidence>
<evidence type="ECO:0000256" key="2">
    <source>
        <dbReference type="ARBA" id="ARBA00022741"/>
    </source>
</evidence>
<dbReference type="KEGG" id="rid:RIdsm_01175"/>
<sequence>MQPSSNDALLRVSELSKRFDGLLAVDNLEFEVRPGEIFGLIGPNGAGKSTTFNLISGFIPWTTGKVQVCGKEMRRGKPLVASEAGLVRTFQHGSYVGGMSVRDNLRLGTIVRNKKADRDAGVLEAARRLGLSDYLDETTSNLPHGLQRLVSMAIAIAAQPRLLCLDEPLTGLNETEVTTVLNVLDDYRKTEGRAILLVEHNMKAVMRICDRILVLHHGAHLATGSPEDIRGNKAVIEAYLGESHAA</sequence>
<dbReference type="PATRIC" id="fig|540747.5.peg.3603"/>
<gene>
    <name evidence="6" type="primary">lptB_4</name>
    <name evidence="6" type="ORF">RIdsm_01175</name>
    <name evidence="5" type="ORF">XM52_06215</name>
</gene>
<dbReference type="AlphaFoldDB" id="A0A0T5PBA1"/>
<dbReference type="CDD" id="cd03219">
    <property type="entry name" value="ABC_Mj1267_LivG_branched"/>
    <property type="match status" value="1"/>
</dbReference>
<keyword evidence="1" id="KW-0813">Transport</keyword>
<protein>
    <submittedName>
        <fullName evidence="5">ATPase</fullName>
    </submittedName>
    <submittedName>
        <fullName evidence="6">Lipopolysaccharide export system ATP-binding protein LptB</fullName>
        <ecNumber evidence="6">3.6.3.-</ecNumber>
    </submittedName>
</protein>
<dbReference type="RefSeq" id="WP_057814409.1">
    <property type="nucleotide sequence ID" value="NZ_CP031598.1"/>
</dbReference>
<organism evidence="5 7">
    <name type="scientific">Roseovarius indicus</name>
    <dbReference type="NCBI Taxonomy" id="540747"/>
    <lineage>
        <taxon>Bacteria</taxon>
        <taxon>Pseudomonadati</taxon>
        <taxon>Pseudomonadota</taxon>
        <taxon>Alphaproteobacteria</taxon>
        <taxon>Rhodobacterales</taxon>
        <taxon>Roseobacteraceae</taxon>
        <taxon>Roseovarius</taxon>
    </lineage>
</organism>
<evidence type="ECO:0000313" key="6">
    <source>
        <dbReference type="EMBL" id="QEW25389.1"/>
    </source>
</evidence>
<dbReference type="Pfam" id="PF00005">
    <property type="entry name" value="ABC_tran"/>
    <property type="match status" value="1"/>
</dbReference>
<keyword evidence="3 6" id="KW-0067">ATP-binding</keyword>
<dbReference type="Gene3D" id="3.40.50.300">
    <property type="entry name" value="P-loop containing nucleotide triphosphate hydrolases"/>
    <property type="match status" value="1"/>
</dbReference>
<dbReference type="EMBL" id="LAXI01000003">
    <property type="protein sequence ID" value="KRS18419.1"/>
    <property type="molecule type" value="Genomic_DNA"/>
</dbReference>
<dbReference type="InterPro" id="IPR032823">
    <property type="entry name" value="BCA_ABC_TP_C"/>
</dbReference>
<dbReference type="InterPro" id="IPR051120">
    <property type="entry name" value="ABC_AA/LPS_Transport"/>
</dbReference>
<dbReference type="GO" id="GO:0005886">
    <property type="term" value="C:plasma membrane"/>
    <property type="evidence" value="ECO:0007669"/>
    <property type="project" value="TreeGrafter"/>
</dbReference>
<evidence type="ECO:0000256" key="1">
    <source>
        <dbReference type="ARBA" id="ARBA00022448"/>
    </source>
</evidence>
<dbReference type="InterPro" id="IPR027417">
    <property type="entry name" value="P-loop_NTPase"/>
</dbReference>
<evidence type="ECO:0000313" key="7">
    <source>
        <dbReference type="Proteomes" id="UP000051401"/>
    </source>
</evidence>
<dbReference type="Proteomes" id="UP000325785">
    <property type="component" value="Chromosome"/>
</dbReference>
<accession>A0A0T5PBA1</accession>
<dbReference type="Pfam" id="PF12399">
    <property type="entry name" value="BCA_ABC_TP_C"/>
    <property type="match status" value="1"/>
</dbReference>
<dbReference type="SMART" id="SM00382">
    <property type="entry name" value="AAA"/>
    <property type="match status" value="1"/>
</dbReference>
<reference evidence="6 8" key="2">
    <citation type="submission" date="2018-08" db="EMBL/GenBank/DDBJ databases">
        <title>Genetic Globetrotter - A new plasmid hitch-hiking vast phylogenetic and geographic distances.</title>
        <authorList>
            <person name="Vollmers J."/>
            <person name="Petersen J."/>
        </authorList>
    </citation>
    <scope>NUCLEOTIDE SEQUENCE [LARGE SCALE GENOMIC DNA]</scope>
    <source>
        <strain evidence="6 8">DSM 26383</strain>
    </source>
</reference>
<keyword evidence="7" id="KW-1185">Reference proteome</keyword>
<dbReference type="EC" id="3.6.3.-" evidence="6"/>
<keyword evidence="6" id="KW-0378">Hydrolase</keyword>
<dbReference type="InterPro" id="IPR003439">
    <property type="entry name" value="ABC_transporter-like_ATP-bd"/>
</dbReference>
<dbReference type="EMBL" id="CP031598">
    <property type="protein sequence ID" value="QEW25389.1"/>
    <property type="molecule type" value="Genomic_DNA"/>
</dbReference>
<dbReference type="Proteomes" id="UP000051401">
    <property type="component" value="Unassembled WGS sequence"/>
</dbReference>
<dbReference type="PANTHER" id="PTHR45772:SF2">
    <property type="entry name" value="ABC TRANSPORTER ATP-BINDING PROTEIN"/>
    <property type="match status" value="1"/>
</dbReference>
<dbReference type="PROSITE" id="PS50893">
    <property type="entry name" value="ABC_TRANSPORTER_2"/>
    <property type="match status" value="1"/>
</dbReference>
<feature type="domain" description="ABC transporter" evidence="4">
    <location>
        <begin position="10"/>
        <end position="242"/>
    </location>
</feature>
<dbReference type="STRING" id="540747.SAMN04488031_104371"/>
<evidence type="ECO:0000256" key="3">
    <source>
        <dbReference type="ARBA" id="ARBA00022840"/>
    </source>
</evidence>
<evidence type="ECO:0000259" key="4">
    <source>
        <dbReference type="PROSITE" id="PS50893"/>
    </source>
</evidence>
<dbReference type="OrthoDB" id="9806149at2"/>